<dbReference type="HOGENOM" id="CLU_013985_1_2_5"/>
<evidence type="ECO:0000313" key="4">
    <source>
        <dbReference type="Proteomes" id="UP000001353"/>
    </source>
</evidence>
<dbReference type="InterPro" id="IPR000182">
    <property type="entry name" value="GNAT_dom"/>
</dbReference>
<dbReference type="EMBL" id="CP002623">
    <property type="protein sequence ID" value="AEI95540.1"/>
    <property type="molecule type" value="Genomic_DNA"/>
</dbReference>
<dbReference type="Proteomes" id="UP000001353">
    <property type="component" value="Chromosome"/>
</dbReference>
<dbReference type="PROSITE" id="PS51186">
    <property type="entry name" value="GNAT"/>
    <property type="match status" value="1"/>
</dbReference>
<dbReference type="Gene3D" id="3.40.630.30">
    <property type="match status" value="1"/>
</dbReference>
<organism evidence="3 4">
    <name type="scientific">Roseobacter litoralis (strain ATCC 49566 / DSM 6996 / JCM 21268 / NBRC 15278 / OCh 149)</name>
    <dbReference type="NCBI Taxonomy" id="391595"/>
    <lineage>
        <taxon>Bacteria</taxon>
        <taxon>Pseudomonadati</taxon>
        <taxon>Pseudomonadota</taxon>
        <taxon>Alphaproteobacteria</taxon>
        <taxon>Rhodobacterales</taxon>
        <taxon>Roseobacteraceae</taxon>
        <taxon>Roseobacter</taxon>
    </lineage>
</organism>
<feature type="domain" description="N-acetyltransferase" evidence="2">
    <location>
        <begin position="36"/>
        <end position="189"/>
    </location>
</feature>
<protein>
    <submittedName>
        <fullName evidence="3">Acetyltransferase-like protein</fullName>
    </submittedName>
</protein>
<dbReference type="InterPro" id="IPR016181">
    <property type="entry name" value="Acyl_CoA_acyltransferase"/>
</dbReference>
<dbReference type="InterPro" id="IPR051908">
    <property type="entry name" value="Ribosomal_N-acetyltransferase"/>
</dbReference>
<dbReference type="eggNOG" id="COG1670">
    <property type="taxonomic scope" value="Bacteria"/>
</dbReference>
<dbReference type="PANTHER" id="PTHR43441:SF2">
    <property type="entry name" value="FAMILY ACETYLTRANSFERASE, PUTATIVE (AFU_ORTHOLOGUE AFUA_7G00850)-RELATED"/>
    <property type="match status" value="1"/>
</dbReference>
<dbReference type="PANTHER" id="PTHR43441">
    <property type="entry name" value="RIBOSOMAL-PROTEIN-SERINE ACETYLTRANSFERASE"/>
    <property type="match status" value="1"/>
</dbReference>
<dbReference type="Pfam" id="PF13302">
    <property type="entry name" value="Acetyltransf_3"/>
    <property type="match status" value="1"/>
</dbReference>
<name>F7ZAZ8_ROSLO</name>
<evidence type="ECO:0000313" key="3">
    <source>
        <dbReference type="EMBL" id="AEI95540.1"/>
    </source>
</evidence>
<dbReference type="KEGG" id="rli:RLO149_c036010"/>
<sequence length="240" mass="26846">MPRSTADTPVFGQPVPDWSTPSAPKGASLSGRYAEIHLLDAELHTAELFEAYTGHDQVWDYLPYGPFQTAADYKQWGIQTISAPVHQFYAIKNKESGAFEGVASFLRIDPANGSIEVGHINYSPALQQTRAGTEAMYLMMQHAFSIGFRRYEWKCNALNMASRRAAQRLGFSYEGVFRQATVVKGCNRDTAWFAIIDQEWPALNRAFETWLAPDNFEQGRQLTSLGDLTSNVRVASDPLL</sequence>
<dbReference type="RefSeq" id="WP_013963432.1">
    <property type="nucleotide sequence ID" value="NC_015730.1"/>
</dbReference>
<evidence type="ECO:0000256" key="1">
    <source>
        <dbReference type="SAM" id="MobiDB-lite"/>
    </source>
</evidence>
<proteinExistence type="predicted"/>
<reference evidence="3 4" key="1">
    <citation type="journal article" date="2011" name="BMC Genomics">
        <title>Comparative genome analysis and genome-guided physiological analysis of Roseobacter litoralis.</title>
        <authorList>
            <person name="Kalhoefer D."/>
            <person name="Thole S."/>
            <person name="Voget S."/>
            <person name="Lehmann R."/>
            <person name="Liesegang H."/>
            <person name="Wollher A."/>
            <person name="Daniel R."/>
            <person name="Simon M."/>
            <person name="Brinkhoff T."/>
        </authorList>
    </citation>
    <scope>NUCLEOTIDE SEQUENCE [LARGE SCALE GENOMIC DNA]</scope>
    <source>
        <strain evidence="4">ATCC 49566 / DSM 6996 / JCM 21268 / NBRC 15278 / OCh 149</strain>
    </source>
</reference>
<accession>F7ZAZ8</accession>
<dbReference type="AlphaFoldDB" id="F7ZAZ8"/>
<dbReference type="GO" id="GO:0005737">
    <property type="term" value="C:cytoplasm"/>
    <property type="evidence" value="ECO:0007669"/>
    <property type="project" value="TreeGrafter"/>
</dbReference>
<dbReference type="OrthoDB" id="5295305at2"/>
<gene>
    <name evidence="3" type="ordered locus">RLO149_c036010</name>
</gene>
<dbReference type="GO" id="GO:0008999">
    <property type="term" value="F:protein-N-terminal-alanine acetyltransferase activity"/>
    <property type="evidence" value="ECO:0007669"/>
    <property type="project" value="TreeGrafter"/>
</dbReference>
<evidence type="ECO:0000259" key="2">
    <source>
        <dbReference type="PROSITE" id="PS51186"/>
    </source>
</evidence>
<feature type="region of interest" description="Disordered" evidence="1">
    <location>
        <begin position="1"/>
        <end position="26"/>
    </location>
</feature>
<dbReference type="GO" id="GO:1990189">
    <property type="term" value="F:protein N-terminal-serine acetyltransferase activity"/>
    <property type="evidence" value="ECO:0007669"/>
    <property type="project" value="TreeGrafter"/>
</dbReference>
<dbReference type="SUPFAM" id="SSF55729">
    <property type="entry name" value="Acyl-CoA N-acyltransferases (Nat)"/>
    <property type="match status" value="1"/>
</dbReference>
<dbReference type="STRING" id="391595.RLO149_c036010"/>
<keyword evidence="4" id="KW-1185">Reference proteome</keyword>
<dbReference type="FunFam" id="3.40.630.30:FF:000047">
    <property type="entry name" value="Acetyltransferase, GNAT family"/>
    <property type="match status" value="1"/>
</dbReference>